<evidence type="ECO:0000256" key="1">
    <source>
        <dbReference type="ARBA" id="ARBA00004429"/>
    </source>
</evidence>
<name>A8ZYR9_DESOH</name>
<dbReference type="Proteomes" id="UP000008561">
    <property type="component" value="Chromosome"/>
</dbReference>
<dbReference type="GO" id="GO:0046872">
    <property type="term" value="F:metal ion binding"/>
    <property type="evidence" value="ECO:0007669"/>
    <property type="project" value="UniProtKB-KW"/>
</dbReference>
<feature type="binding site" evidence="12">
    <location>
        <position position="314"/>
    </location>
    <ligand>
        <name>K(+)</name>
        <dbReference type="ChEBI" id="CHEBI:29103"/>
    </ligand>
</feature>
<keyword evidence="15" id="KW-1185">Reference proteome</keyword>
<keyword evidence="4" id="KW-1003">Cell membrane</keyword>
<feature type="binding site" evidence="12">
    <location>
        <position position="110"/>
    </location>
    <ligand>
        <name>K(+)</name>
        <dbReference type="ChEBI" id="CHEBI:29103"/>
    </ligand>
</feature>
<dbReference type="HOGENOM" id="CLU_030708_0_2_7"/>
<dbReference type="KEGG" id="dol:Dole_1370"/>
<keyword evidence="9 13" id="KW-1133">Transmembrane helix</keyword>
<keyword evidence="12" id="KW-0479">Metal-binding</keyword>
<evidence type="ECO:0000256" key="7">
    <source>
        <dbReference type="ARBA" id="ARBA00022692"/>
    </source>
</evidence>
<protein>
    <submittedName>
        <fullName evidence="14">Cation transporter</fullName>
    </submittedName>
</protein>
<feature type="transmembrane region" description="Helical" evidence="13">
    <location>
        <begin position="35"/>
        <end position="57"/>
    </location>
</feature>
<keyword evidence="7 13" id="KW-0812">Transmembrane</keyword>
<feature type="transmembrane region" description="Helical" evidence="13">
    <location>
        <begin position="134"/>
        <end position="159"/>
    </location>
</feature>
<keyword evidence="3" id="KW-0813">Transport</keyword>
<dbReference type="GO" id="GO:0005886">
    <property type="term" value="C:plasma membrane"/>
    <property type="evidence" value="ECO:0007669"/>
    <property type="project" value="UniProtKB-SubCell"/>
</dbReference>
<feature type="transmembrane region" description="Helical" evidence="13">
    <location>
        <begin position="453"/>
        <end position="475"/>
    </location>
</feature>
<evidence type="ECO:0000256" key="10">
    <source>
        <dbReference type="ARBA" id="ARBA00023065"/>
    </source>
</evidence>
<keyword evidence="8 12" id="KW-0630">Potassium</keyword>
<feature type="transmembrane region" description="Helical" evidence="13">
    <location>
        <begin position="239"/>
        <end position="257"/>
    </location>
</feature>
<dbReference type="InterPro" id="IPR004772">
    <property type="entry name" value="TrkH"/>
</dbReference>
<feature type="binding site" evidence="12">
    <location>
        <position position="430"/>
    </location>
    <ligand>
        <name>K(+)</name>
        <dbReference type="ChEBI" id="CHEBI:29103"/>
    </ligand>
</feature>
<evidence type="ECO:0000313" key="15">
    <source>
        <dbReference type="Proteomes" id="UP000008561"/>
    </source>
</evidence>
<gene>
    <name evidence="14" type="ordered locus">Dole_1370</name>
</gene>
<evidence type="ECO:0000313" key="14">
    <source>
        <dbReference type="EMBL" id="ABW67174.1"/>
    </source>
</evidence>
<evidence type="ECO:0000256" key="6">
    <source>
        <dbReference type="ARBA" id="ARBA00022538"/>
    </source>
</evidence>
<proteinExistence type="inferred from homology"/>
<feature type="transmembrane region" description="Helical" evidence="13">
    <location>
        <begin position="420"/>
        <end position="441"/>
    </location>
</feature>
<sequence>MRAQVILRYVGFVLLFNATFLLISALFSLAGGDSALSPLLFSTVVCALFGLFPLLFVPATTDISNREGLFIVVCSWLASCLVGTLPYLLWGGGFTFTNAWFESVSGFTTTGATILANVEGLAPGLLFWRAATHWMGGVGIIIFVLAVIPSMGAASMVLYRSEVSPLVKESFHYRTKKTLTILLYVYIGLTAAETLLLMIEGMSLFDAVTHAFSTIATGGFSTKNASIAHFASPGMETTIILFMVLSGVHFGLLYQAVTGNPKDLFQSTVFRYYMIAILVGVVLVTINIHGPVYGQWVDALRYAAFQVVSIGTSTGFANADSSVWPPFAQLAILFFTLQCACSGSTSGGIKADRIVLLWKAAARRLVRLRHPKSVVVVKVNQAAVDDEVVETALTYILIYLGVLLVSTLAITGFGVDIMTAFSGAAAAMGNVGPGFGTVGSMGNYSHLPDLVKWILTADMLVGRLEIFGLILFVTIHRWR</sequence>
<keyword evidence="10" id="KW-0406">Ion transport</keyword>
<keyword evidence="11 13" id="KW-0472">Membrane</keyword>
<evidence type="ECO:0000256" key="8">
    <source>
        <dbReference type="ARBA" id="ARBA00022958"/>
    </source>
</evidence>
<evidence type="ECO:0000256" key="11">
    <source>
        <dbReference type="ARBA" id="ARBA00023136"/>
    </source>
</evidence>
<feature type="transmembrane region" description="Helical" evidence="13">
    <location>
        <begin position="392"/>
        <end position="413"/>
    </location>
</feature>
<feature type="transmembrane region" description="Helical" evidence="13">
    <location>
        <begin position="69"/>
        <end position="90"/>
    </location>
</feature>
<feature type="transmembrane region" description="Helical" evidence="13">
    <location>
        <begin position="179"/>
        <end position="199"/>
    </location>
</feature>
<dbReference type="PIRSF" id="PIRSF006247">
    <property type="entry name" value="TrkH"/>
    <property type="match status" value="1"/>
</dbReference>
<comment type="subcellular location">
    <subcellularLocation>
        <location evidence="1">Cell inner membrane</location>
        <topology evidence="1">Multi-pass membrane protein</topology>
    </subcellularLocation>
</comment>
<feature type="binding site" evidence="12">
    <location>
        <position position="431"/>
    </location>
    <ligand>
        <name>K(+)</name>
        <dbReference type="ChEBI" id="CHEBI:29103"/>
    </ligand>
</feature>
<evidence type="ECO:0000256" key="5">
    <source>
        <dbReference type="ARBA" id="ARBA00022519"/>
    </source>
</evidence>
<dbReference type="Pfam" id="PF02386">
    <property type="entry name" value="TrkH"/>
    <property type="match status" value="1"/>
</dbReference>
<feature type="binding site" evidence="12">
    <location>
        <position position="218"/>
    </location>
    <ligand>
        <name>K(+)</name>
        <dbReference type="ChEBI" id="CHEBI:29103"/>
    </ligand>
</feature>
<feature type="transmembrane region" description="Helical" evidence="13">
    <location>
        <begin position="269"/>
        <end position="288"/>
    </location>
</feature>
<evidence type="ECO:0000256" key="2">
    <source>
        <dbReference type="ARBA" id="ARBA00009137"/>
    </source>
</evidence>
<dbReference type="AlphaFoldDB" id="A8ZYR9"/>
<accession>A8ZYR9</accession>
<dbReference type="STRING" id="96561.Dole_1370"/>
<evidence type="ECO:0000256" key="13">
    <source>
        <dbReference type="SAM" id="Phobius"/>
    </source>
</evidence>
<keyword evidence="5" id="KW-0997">Cell inner membrane</keyword>
<evidence type="ECO:0000256" key="4">
    <source>
        <dbReference type="ARBA" id="ARBA00022475"/>
    </source>
</evidence>
<feature type="binding site" evidence="12">
    <location>
        <position position="109"/>
    </location>
    <ligand>
        <name>K(+)</name>
        <dbReference type="ChEBI" id="CHEBI:29103"/>
    </ligand>
</feature>
<evidence type="ECO:0000256" key="9">
    <source>
        <dbReference type="ARBA" id="ARBA00022989"/>
    </source>
</evidence>
<evidence type="ECO:0000256" key="12">
    <source>
        <dbReference type="PIRSR" id="PIRSR006247-1"/>
    </source>
</evidence>
<dbReference type="eggNOG" id="COG0168">
    <property type="taxonomic scope" value="Bacteria"/>
</dbReference>
<organism evidence="14 15">
    <name type="scientific">Desulfosudis oleivorans (strain DSM 6200 / JCM 39069 / Hxd3)</name>
    <name type="common">Desulfococcus oleovorans</name>
    <dbReference type="NCBI Taxonomy" id="96561"/>
    <lineage>
        <taxon>Bacteria</taxon>
        <taxon>Pseudomonadati</taxon>
        <taxon>Thermodesulfobacteriota</taxon>
        <taxon>Desulfobacteria</taxon>
        <taxon>Desulfobacterales</taxon>
        <taxon>Desulfosudaceae</taxon>
        <taxon>Desulfosudis</taxon>
    </lineage>
</organism>
<keyword evidence="6" id="KW-0633">Potassium transport</keyword>
<dbReference type="OrthoDB" id="9810952at2"/>
<dbReference type="PANTHER" id="PTHR32024">
    <property type="entry name" value="TRK SYSTEM POTASSIUM UPTAKE PROTEIN TRKG-RELATED"/>
    <property type="match status" value="1"/>
</dbReference>
<reference evidence="14 15" key="1">
    <citation type="submission" date="2007-10" db="EMBL/GenBank/DDBJ databases">
        <title>Complete sequence of Desulfococcus oleovorans Hxd3.</title>
        <authorList>
            <consortium name="US DOE Joint Genome Institute"/>
            <person name="Copeland A."/>
            <person name="Lucas S."/>
            <person name="Lapidus A."/>
            <person name="Barry K."/>
            <person name="Glavina del Rio T."/>
            <person name="Dalin E."/>
            <person name="Tice H."/>
            <person name="Pitluck S."/>
            <person name="Kiss H."/>
            <person name="Brettin T."/>
            <person name="Bruce D."/>
            <person name="Detter J.C."/>
            <person name="Han C."/>
            <person name="Schmutz J."/>
            <person name="Larimer F."/>
            <person name="Land M."/>
            <person name="Hauser L."/>
            <person name="Kyrpides N."/>
            <person name="Kim E."/>
            <person name="Wawrik B."/>
            <person name="Richardson P."/>
        </authorList>
    </citation>
    <scope>NUCLEOTIDE SEQUENCE [LARGE SCALE GENOMIC DNA]</scope>
    <source>
        <strain evidence="15">DSM 6200 / JCM 39069 / Hxd3</strain>
    </source>
</reference>
<dbReference type="EMBL" id="CP000859">
    <property type="protein sequence ID" value="ABW67174.1"/>
    <property type="molecule type" value="Genomic_DNA"/>
</dbReference>
<evidence type="ECO:0000256" key="3">
    <source>
        <dbReference type="ARBA" id="ARBA00022448"/>
    </source>
</evidence>
<dbReference type="RefSeq" id="WP_012174791.1">
    <property type="nucleotide sequence ID" value="NC_009943.1"/>
</dbReference>
<comment type="similarity">
    <text evidence="2">Belongs to the TrkH potassium transport family.</text>
</comment>
<dbReference type="PANTHER" id="PTHR32024:SF2">
    <property type="entry name" value="TRK SYSTEM POTASSIUM UPTAKE PROTEIN TRKG-RELATED"/>
    <property type="match status" value="1"/>
</dbReference>
<dbReference type="GO" id="GO:0015379">
    <property type="term" value="F:potassium:chloride symporter activity"/>
    <property type="evidence" value="ECO:0007669"/>
    <property type="project" value="InterPro"/>
</dbReference>
<feature type="transmembrane region" description="Helical" evidence="13">
    <location>
        <begin position="7"/>
        <end position="29"/>
    </location>
</feature>
<dbReference type="InterPro" id="IPR003445">
    <property type="entry name" value="Cat_transpt"/>
</dbReference>